<gene>
    <name evidence="5" type="ORF">QBC42DRAFT_277017</name>
</gene>
<keyword evidence="3" id="KW-1133">Transmembrane helix</keyword>
<reference evidence="5" key="1">
    <citation type="journal article" date="2023" name="Mol. Phylogenet. Evol.">
        <title>Genome-scale phylogeny and comparative genomics of the fungal order Sordariales.</title>
        <authorList>
            <person name="Hensen N."/>
            <person name="Bonometti L."/>
            <person name="Westerberg I."/>
            <person name="Brannstrom I.O."/>
            <person name="Guillou S."/>
            <person name="Cros-Aarteil S."/>
            <person name="Calhoun S."/>
            <person name="Haridas S."/>
            <person name="Kuo A."/>
            <person name="Mondo S."/>
            <person name="Pangilinan J."/>
            <person name="Riley R."/>
            <person name="LaButti K."/>
            <person name="Andreopoulos B."/>
            <person name="Lipzen A."/>
            <person name="Chen C."/>
            <person name="Yan M."/>
            <person name="Daum C."/>
            <person name="Ng V."/>
            <person name="Clum A."/>
            <person name="Steindorff A."/>
            <person name="Ohm R.A."/>
            <person name="Martin F."/>
            <person name="Silar P."/>
            <person name="Natvig D.O."/>
            <person name="Lalanne C."/>
            <person name="Gautier V."/>
            <person name="Ament-Velasquez S.L."/>
            <person name="Kruys A."/>
            <person name="Hutchinson M.I."/>
            <person name="Powell A.J."/>
            <person name="Barry K."/>
            <person name="Miller A.N."/>
            <person name="Grigoriev I.V."/>
            <person name="Debuchy R."/>
            <person name="Gladieux P."/>
            <person name="Hiltunen Thoren M."/>
            <person name="Johannesson H."/>
        </authorList>
    </citation>
    <scope>NUCLEOTIDE SEQUENCE</scope>
    <source>
        <strain evidence="5">PSN324</strain>
    </source>
</reference>
<feature type="transmembrane region" description="Helical" evidence="3">
    <location>
        <begin position="210"/>
        <end position="231"/>
    </location>
</feature>
<sequence length="413" mass="45342">MRRVLLTAVVGLVVSASGHVISARNLNGHGQITLSSPSSPSRSGRPLEDSDSIAPVSDDQDRRNPVFDDESGSDLHNAPTANSQSAPIIMSSSEGVPDAPSTSHSLKMQLSELEQLKQSYLRLQEDIKLKTEQLDSLASDVCPPSSRSVWGCQMRPFCMLSVLLGQTKDEVRDVGRCLRQLERIEKGNEVPSFVEHGSTEGKQGGEKRPFILMLLLELGIVVLGSCVVIGIGRSLRREKGVEEGELPVVEPRDSGEEGSGSGSRRSWRRWFTTSTARRHGGDEGVGTHEKTVVCTETEREEEGSDEETETQGEGQRLLLPAQPQPRLYERRGIEEHIQNWGMGVQQGMASDESETEEQEQDPEQGYDSGQDSEPESSVADSIEGVTMEEEIASFRDAFGLVEDMLAAVEQRRR</sequence>
<dbReference type="EMBL" id="MU865074">
    <property type="protein sequence ID" value="KAK4458306.1"/>
    <property type="molecule type" value="Genomic_DNA"/>
</dbReference>
<comment type="caution">
    <text evidence="5">The sequence shown here is derived from an EMBL/GenBank/DDBJ whole genome shotgun (WGS) entry which is preliminary data.</text>
</comment>
<feature type="compositionally biased region" description="Acidic residues" evidence="2">
    <location>
        <begin position="298"/>
        <end position="310"/>
    </location>
</feature>
<evidence type="ECO:0000256" key="3">
    <source>
        <dbReference type="SAM" id="Phobius"/>
    </source>
</evidence>
<feature type="compositionally biased region" description="Polar residues" evidence="2">
    <location>
        <begin position="79"/>
        <end position="105"/>
    </location>
</feature>
<protein>
    <recommendedName>
        <fullName evidence="7">Transmembrane protein</fullName>
    </recommendedName>
</protein>
<evidence type="ECO:0008006" key="7">
    <source>
        <dbReference type="Google" id="ProtNLM"/>
    </source>
</evidence>
<keyword evidence="4" id="KW-0732">Signal</keyword>
<dbReference type="Proteomes" id="UP001321749">
    <property type="component" value="Unassembled WGS sequence"/>
</dbReference>
<dbReference type="AlphaFoldDB" id="A0AAV9HC12"/>
<feature type="coiled-coil region" evidence="1">
    <location>
        <begin position="106"/>
        <end position="133"/>
    </location>
</feature>
<keyword evidence="3" id="KW-0472">Membrane</keyword>
<proteinExistence type="predicted"/>
<feature type="region of interest" description="Disordered" evidence="2">
    <location>
        <begin position="246"/>
        <end position="325"/>
    </location>
</feature>
<feature type="compositionally biased region" description="Low complexity" evidence="2">
    <location>
        <begin position="311"/>
        <end position="325"/>
    </location>
</feature>
<keyword evidence="6" id="KW-1185">Reference proteome</keyword>
<keyword evidence="1" id="KW-0175">Coiled coil</keyword>
<feature type="region of interest" description="Disordered" evidence="2">
    <location>
        <begin position="29"/>
        <end position="105"/>
    </location>
</feature>
<accession>A0AAV9HC12</accession>
<evidence type="ECO:0000256" key="2">
    <source>
        <dbReference type="SAM" id="MobiDB-lite"/>
    </source>
</evidence>
<organism evidence="5 6">
    <name type="scientific">Cladorrhinum samala</name>
    <dbReference type="NCBI Taxonomy" id="585594"/>
    <lineage>
        <taxon>Eukaryota</taxon>
        <taxon>Fungi</taxon>
        <taxon>Dikarya</taxon>
        <taxon>Ascomycota</taxon>
        <taxon>Pezizomycotina</taxon>
        <taxon>Sordariomycetes</taxon>
        <taxon>Sordariomycetidae</taxon>
        <taxon>Sordariales</taxon>
        <taxon>Podosporaceae</taxon>
        <taxon>Cladorrhinum</taxon>
    </lineage>
</organism>
<feature type="signal peptide" evidence="4">
    <location>
        <begin position="1"/>
        <end position="18"/>
    </location>
</feature>
<keyword evidence="3" id="KW-0812">Transmembrane</keyword>
<evidence type="ECO:0000256" key="4">
    <source>
        <dbReference type="SAM" id="SignalP"/>
    </source>
</evidence>
<evidence type="ECO:0000256" key="1">
    <source>
        <dbReference type="SAM" id="Coils"/>
    </source>
</evidence>
<evidence type="ECO:0000313" key="6">
    <source>
        <dbReference type="Proteomes" id="UP001321749"/>
    </source>
</evidence>
<evidence type="ECO:0000313" key="5">
    <source>
        <dbReference type="EMBL" id="KAK4458306.1"/>
    </source>
</evidence>
<feature type="compositionally biased region" description="Basic and acidic residues" evidence="2">
    <location>
        <begin position="279"/>
        <end position="291"/>
    </location>
</feature>
<reference evidence="5" key="2">
    <citation type="submission" date="2023-06" db="EMBL/GenBank/DDBJ databases">
        <authorList>
            <consortium name="Lawrence Berkeley National Laboratory"/>
            <person name="Mondo S.J."/>
            <person name="Hensen N."/>
            <person name="Bonometti L."/>
            <person name="Westerberg I."/>
            <person name="Brannstrom I.O."/>
            <person name="Guillou S."/>
            <person name="Cros-Aarteil S."/>
            <person name="Calhoun S."/>
            <person name="Haridas S."/>
            <person name="Kuo A."/>
            <person name="Pangilinan J."/>
            <person name="Riley R."/>
            <person name="Labutti K."/>
            <person name="Andreopoulos B."/>
            <person name="Lipzen A."/>
            <person name="Chen C."/>
            <person name="Yanf M."/>
            <person name="Daum C."/>
            <person name="Ng V."/>
            <person name="Clum A."/>
            <person name="Steindorff A."/>
            <person name="Ohm R."/>
            <person name="Martin F."/>
            <person name="Silar P."/>
            <person name="Natvig D."/>
            <person name="Lalanne C."/>
            <person name="Gautier V."/>
            <person name="Ament-Velasquez S.L."/>
            <person name="Kruys A."/>
            <person name="Hutchinson M.I."/>
            <person name="Powell A.J."/>
            <person name="Barry K."/>
            <person name="Miller A.N."/>
            <person name="Grigoriev I.V."/>
            <person name="Debuchy R."/>
            <person name="Gladieux P."/>
            <person name="Thoren M.H."/>
            <person name="Johannesson H."/>
        </authorList>
    </citation>
    <scope>NUCLEOTIDE SEQUENCE</scope>
    <source>
        <strain evidence="5">PSN324</strain>
    </source>
</reference>
<feature type="region of interest" description="Disordered" evidence="2">
    <location>
        <begin position="345"/>
        <end position="387"/>
    </location>
</feature>
<feature type="chain" id="PRO_5043440592" description="Transmembrane protein" evidence="4">
    <location>
        <begin position="19"/>
        <end position="413"/>
    </location>
</feature>
<feature type="compositionally biased region" description="Low complexity" evidence="2">
    <location>
        <begin position="35"/>
        <end position="44"/>
    </location>
</feature>
<feature type="compositionally biased region" description="Acidic residues" evidence="2">
    <location>
        <begin position="351"/>
        <end position="374"/>
    </location>
</feature>
<name>A0AAV9HC12_9PEZI</name>